<name>A0A154BV31_ANASB</name>
<protein>
    <submittedName>
        <fullName evidence="2">Uncharacterized protein</fullName>
    </submittedName>
</protein>
<evidence type="ECO:0000313" key="2">
    <source>
        <dbReference type="EMBL" id="KYZ77792.1"/>
    </source>
</evidence>
<evidence type="ECO:0000313" key="3">
    <source>
        <dbReference type="Proteomes" id="UP000076268"/>
    </source>
</evidence>
<dbReference type="AlphaFoldDB" id="A0A154BV31"/>
<dbReference type="RefSeq" id="WP_066237589.1">
    <property type="nucleotide sequence ID" value="NZ_LSGP01000006.1"/>
</dbReference>
<gene>
    <name evidence="2" type="ORF">AXX12_17150</name>
</gene>
<sequence>MRNALYFPFISIPETPWLIQTLLYWDRVGSIVPREFADNPEKLQPHMRQLLSYGLVNLINPMEYTWRIERFEDDFIQLLDLIPHGTSSTLRPLQSARKLGFQQVHQDKLSNSVLKRYYKEIHAEKLSTLLEELIERKLAIKGEDNWYYIEKQIAGYFMTYLAVGISSVANYQPITDRYGGLSAFGGGTFGFYPPNRSRLRARVLEDILPAPTMIEDFREILEFKEKYNDELKRFRKRIERFLGSIEELPFREANEKIEGFIEDVSEEKDELARRMGENGLPKVTFETICTVGSIGSSIADGVMNSNPYSLASGAFGVAQFWEKLKNQFRNNRSHSMAYAVYAQRKSYRLPN</sequence>
<keyword evidence="1" id="KW-0175">Coiled coil</keyword>
<evidence type="ECO:0000256" key="1">
    <source>
        <dbReference type="SAM" id="Coils"/>
    </source>
</evidence>
<feature type="coiled-coil region" evidence="1">
    <location>
        <begin position="224"/>
        <end position="270"/>
    </location>
</feature>
<proteinExistence type="predicted"/>
<comment type="caution">
    <text evidence="2">The sequence shown here is derived from an EMBL/GenBank/DDBJ whole genome shotgun (WGS) entry which is preliminary data.</text>
</comment>
<keyword evidence="3" id="KW-1185">Reference proteome</keyword>
<dbReference type="OrthoDB" id="7054050at2"/>
<dbReference type="EMBL" id="LSGP01000006">
    <property type="protein sequence ID" value="KYZ77792.1"/>
    <property type="molecule type" value="Genomic_DNA"/>
</dbReference>
<reference evidence="2 3" key="1">
    <citation type="submission" date="2016-02" db="EMBL/GenBank/DDBJ databases">
        <title>Anaerosporomusa subterraneum gen. nov., sp. nov., a spore-forming obligate anaerobe isolated from saprolite.</title>
        <authorList>
            <person name="Choi J.K."/>
            <person name="Shah M."/>
            <person name="Yee N."/>
        </authorList>
    </citation>
    <scope>NUCLEOTIDE SEQUENCE [LARGE SCALE GENOMIC DNA]</scope>
    <source>
        <strain evidence="2 3">RU4</strain>
    </source>
</reference>
<organism evidence="2 3">
    <name type="scientific">Anaerosporomusa subterranea</name>
    <dbReference type="NCBI Taxonomy" id="1794912"/>
    <lineage>
        <taxon>Bacteria</taxon>
        <taxon>Bacillati</taxon>
        <taxon>Bacillota</taxon>
        <taxon>Negativicutes</taxon>
        <taxon>Acetonemataceae</taxon>
        <taxon>Anaerosporomusa</taxon>
    </lineage>
</organism>
<dbReference type="Proteomes" id="UP000076268">
    <property type="component" value="Unassembled WGS sequence"/>
</dbReference>
<accession>A0A154BV31</accession>